<dbReference type="Pfam" id="PF09339">
    <property type="entry name" value="HTH_IclR"/>
    <property type="match status" value="1"/>
</dbReference>
<dbReference type="SMART" id="SM00346">
    <property type="entry name" value="HTH_ICLR"/>
    <property type="match status" value="1"/>
</dbReference>
<dbReference type="Gene3D" id="3.30.450.40">
    <property type="match status" value="1"/>
</dbReference>
<dbReference type="InterPro" id="IPR036388">
    <property type="entry name" value="WH-like_DNA-bd_sf"/>
</dbReference>
<feature type="domain" description="IclR-ED" evidence="5">
    <location>
        <begin position="71"/>
        <end position="254"/>
    </location>
</feature>
<accession>A0A1U9V054</accession>
<evidence type="ECO:0000259" key="4">
    <source>
        <dbReference type="PROSITE" id="PS51077"/>
    </source>
</evidence>
<keyword evidence="3" id="KW-0804">Transcription</keyword>
<dbReference type="SUPFAM" id="SSF55781">
    <property type="entry name" value="GAF domain-like"/>
    <property type="match status" value="1"/>
</dbReference>
<keyword evidence="2" id="KW-0238">DNA-binding</keyword>
<feature type="domain" description="HTH iclR-type" evidence="4">
    <location>
        <begin position="8"/>
        <end position="70"/>
    </location>
</feature>
<dbReference type="AlphaFoldDB" id="A0A1U9V054"/>
<keyword evidence="1" id="KW-0805">Transcription regulation</keyword>
<dbReference type="GO" id="GO:0003677">
    <property type="term" value="F:DNA binding"/>
    <property type="evidence" value="ECO:0007669"/>
    <property type="project" value="UniProtKB-KW"/>
</dbReference>
<dbReference type="PANTHER" id="PTHR30136:SF33">
    <property type="entry name" value="TRANSCRIPTIONAL REGULATORY PROTEIN"/>
    <property type="match status" value="1"/>
</dbReference>
<evidence type="ECO:0000259" key="5">
    <source>
        <dbReference type="PROSITE" id="PS51078"/>
    </source>
</evidence>
<reference evidence="7" key="1">
    <citation type="submission" date="2017-02" db="EMBL/GenBank/DDBJ databases">
        <title>Complete genome sequence of Cupriavidus necator strain NH9, a 3-chlorobenzoate degrader.</title>
        <authorList>
            <person name="Moriuchi R."/>
            <person name="Dohra H."/>
            <person name="Ogawa N."/>
        </authorList>
    </citation>
    <scope>NUCLEOTIDE SEQUENCE [LARGE SCALE GENOMIC DNA]</scope>
    <source>
        <strain evidence="7">NH9</strain>
    </source>
</reference>
<dbReference type="Proteomes" id="UP000189627">
    <property type="component" value="Chromosome 2"/>
</dbReference>
<dbReference type="EMBL" id="CP017758">
    <property type="protein sequence ID" value="AQV98356.1"/>
    <property type="molecule type" value="Genomic_DNA"/>
</dbReference>
<name>A0A1U9V054_CUPNE</name>
<organism evidence="6 7">
    <name type="scientific">Cupriavidus necator</name>
    <name type="common">Alcaligenes eutrophus</name>
    <name type="synonym">Ralstonia eutropha</name>
    <dbReference type="NCBI Taxonomy" id="106590"/>
    <lineage>
        <taxon>Bacteria</taxon>
        <taxon>Pseudomonadati</taxon>
        <taxon>Pseudomonadota</taxon>
        <taxon>Betaproteobacteria</taxon>
        <taxon>Burkholderiales</taxon>
        <taxon>Burkholderiaceae</taxon>
        <taxon>Cupriavidus</taxon>
    </lineage>
</organism>
<evidence type="ECO:0000256" key="2">
    <source>
        <dbReference type="ARBA" id="ARBA00023125"/>
    </source>
</evidence>
<dbReference type="PROSITE" id="PS51077">
    <property type="entry name" value="HTH_ICLR"/>
    <property type="match status" value="1"/>
</dbReference>
<dbReference type="PANTHER" id="PTHR30136">
    <property type="entry name" value="HELIX-TURN-HELIX TRANSCRIPTIONAL REGULATOR, ICLR FAMILY"/>
    <property type="match status" value="1"/>
</dbReference>
<dbReference type="Gene3D" id="1.10.10.10">
    <property type="entry name" value="Winged helix-like DNA-binding domain superfamily/Winged helix DNA-binding domain"/>
    <property type="match status" value="1"/>
</dbReference>
<evidence type="ECO:0000313" key="6">
    <source>
        <dbReference type="EMBL" id="AQV98356.1"/>
    </source>
</evidence>
<dbReference type="InterPro" id="IPR014757">
    <property type="entry name" value="Tscrpt_reg_IclR_C"/>
</dbReference>
<dbReference type="InterPro" id="IPR005471">
    <property type="entry name" value="Tscrpt_reg_IclR_N"/>
</dbReference>
<proteinExistence type="predicted"/>
<dbReference type="GO" id="GO:0045892">
    <property type="term" value="P:negative regulation of DNA-templated transcription"/>
    <property type="evidence" value="ECO:0007669"/>
    <property type="project" value="TreeGrafter"/>
</dbReference>
<dbReference type="PROSITE" id="PS51078">
    <property type="entry name" value="ICLR_ED"/>
    <property type="match status" value="1"/>
</dbReference>
<dbReference type="InterPro" id="IPR036390">
    <property type="entry name" value="WH_DNA-bd_sf"/>
</dbReference>
<protein>
    <submittedName>
        <fullName evidence="6">IclR family transcriptional regulator</fullName>
    </submittedName>
</protein>
<sequence length="259" mass="27848">MNHSSPVTMTLERGLQVLRAFRAERVPLTNGELVRRTGLSKSTISRLTMTLVGLGYLRRVADGPQLELASGPLGIGHAYLESSEVTRLAHPFMQQLADRLDVSVALAVPDHLDMLYVAYRTSTRIATLRLGIGSLLPMGLTAIGRAWLWGLPEDARSGYVASVIEAAGAQAGQVRKNIDAAFDDLRATGVCMSVGEYQRNAYGIALPLRVGRAGKLMSLNCGAVELRPDMDATRARIVPELKAAAVELMVLLRDAGAEA</sequence>
<evidence type="ECO:0000256" key="3">
    <source>
        <dbReference type="ARBA" id="ARBA00023163"/>
    </source>
</evidence>
<evidence type="ECO:0000256" key="1">
    <source>
        <dbReference type="ARBA" id="ARBA00023015"/>
    </source>
</evidence>
<dbReference type="KEGG" id="cuh:BJN34_31270"/>
<dbReference type="SUPFAM" id="SSF46785">
    <property type="entry name" value="Winged helix' DNA-binding domain"/>
    <property type="match status" value="1"/>
</dbReference>
<dbReference type="InterPro" id="IPR050707">
    <property type="entry name" value="HTH_MetabolicPath_Reg"/>
</dbReference>
<gene>
    <name evidence="6" type="ORF">BJN34_31270</name>
</gene>
<dbReference type="GO" id="GO:0003700">
    <property type="term" value="F:DNA-binding transcription factor activity"/>
    <property type="evidence" value="ECO:0007669"/>
    <property type="project" value="TreeGrafter"/>
</dbReference>
<dbReference type="OrthoDB" id="5401369at2"/>
<dbReference type="Pfam" id="PF01614">
    <property type="entry name" value="IclR_C"/>
    <property type="match status" value="1"/>
</dbReference>
<dbReference type="RefSeq" id="WP_078200626.1">
    <property type="nucleotide sequence ID" value="NZ_CP017758.1"/>
</dbReference>
<evidence type="ECO:0000313" key="7">
    <source>
        <dbReference type="Proteomes" id="UP000189627"/>
    </source>
</evidence>
<dbReference type="InterPro" id="IPR029016">
    <property type="entry name" value="GAF-like_dom_sf"/>
</dbReference>